<dbReference type="EMBL" id="LUHQ01000001">
    <property type="protein sequence ID" value="OAP19856.1"/>
    <property type="molecule type" value="Genomic_DNA"/>
</dbReference>
<reference evidence="3" key="1">
    <citation type="journal article" date="2016" name="Proc. Natl. Acad. Sci. U.S.A.">
        <title>Chromosome-level assembly of Arabidopsis thaliana Ler reveals the extent of translocation and inversion polymorphisms.</title>
        <authorList>
            <person name="Zapata L."/>
            <person name="Ding J."/>
            <person name="Willing E.M."/>
            <person name="Hartwig B."/>
            <person name="Bezdan D."/>
            <person name="Jiao W.B."/>
            <person name="Patel V."/>
            <person name="Velikkakam James G."/>
            <person name="Koornneef M."/>
            <person name="Ossowski S."/>
            <person name="Schneeberger K."/>
        </authorList>
    </citation>
    <scope>NUCLEOTIDE SEQUENCE [LARGE SCALE GENOMIC DNA]</scope>
    <source>
        <strain evidence="3">cv. Landsberg erecta</strain>
    </source>
</reference>
<comment type="caution">
    <text evidence="2">The sequence shown here is derived from an EMBL/GenBank/DDBJ whole genome shotgun (WGS) entry which is preliminary data.</text>
</comment>
<evidence type="ECO:0000313" key="3">
    <source>
        <dbReference type="Proteomes" id="UP000078284"/>
    </source>
</evidence>
<organism evidence="2 3">
    <name type="scientific">Arabidopsis thaliana</name>
    <name type="common">Mouse-ear cress</name>
    <dbReference type="NCBI Taxonomy" id="3702"/>
    <lineage>
        <taxon>Eukaryota</taxon>
        <taxon>Viridiplantae</taxon>
        <taxon>Streptophyta</taxon>
        <taxon>Embryophyta</taxon>
        <taxon>Tracheophyta</taxon>
        <taxon>Spermatophyta</taxon>
        <taxon>Magnoliopsida</taxon>
        <taxon>eudicotyledons</taxon>
        <taxon>Gunneridae</taxon>
        <taxon>Pentapetalae</taxon>
        <taxon>rosids</taxon>
        <taxon>malvids</taxon>
        <taxon>Brassicales</taxon>
        <taxon>Brassicaceae</taxon>
        <taxon>Camelineae</taxon>
        <taxon>Arabidopsis</taxon>
    </lineage>
</organism>
<proteinExistence type="predicted"/>
<evidence type="ECO:0000313" key="2">
    <source>
        <dbReference type="EMBL" id="OAP19856.1"/>
    </source>
</evidence>
<dbReference type="AlphaFoldDB" id="A0A178WNR5"/>
<gene>
    <name evidence="2" type="ordered locus">AXX17_At1g42690</name>
</gene>
<dbReference type="Proteomes" id="UP000078284">
    <property type="component" value="Chromosome 1"/>
</dbReference>
<accession>A0A178WNR5</accession>
<protein>
    <submittedName>
        <fullName evidence="2">Uncharacterized protein</fullName>
    </submittedName>
</protein>
<name>A0A178WNR5_ARATH</name>
<evidence type="ECO:0000256" key="1">
    <source>
        <dbReference type="SAM" id="MobiDB-lite"/>
    </source>
</evidence>
<feature type="region of interest" description="Disordered" evidence="1">
    <location>
        <begin position="1"/>
        <end position="38"/>
    </location>
</feature>
<sequence length="60" mass="6792">MKREEIRSSRKTRSSESVFTSHQVSKHHDPQTKKRDLHTKPITALIGVEGFILSCKGLSS</sequence>